<gene>
    <name evidence="5" type="ORF">HNR60_004179</name>
</gene>
<reference evidence="5 6" key="1">
    <citation type="submission" date="2020-08" db="EMBL/GenBank/DDBJ databases">
        <title>Genomic Encyclopedia of Type Strains, Phase IV (KMG-IV): sequencing the most valuable type-strain genomes for metagenomic binning, comparative biology and taxonomic classification.</title>
        <authorList>
            <person name="Goeker M."/>
        </authorList>
    </citation>
    <scope>NUCLEOTIDE SEQUENCE [LARGE SCALE GENOMIC DNA]</scope>
    <source>
        <strain evidence="5 6">DSM 12706</strain>
    </source>
</reference>
<dbReference type="InterPro" id="IPR051257">
    <property type="entry name" value="Diverse_CBS-Domain"/>
</dbReference>
<dbReference type="InterPro" id="IPR046342">
    <property type="entry name" value="CBS_dom_sf"/>
</dbReference>
<proteinExistence type="predicted"/>
<evidence type="ECO:0000256" key="3">
    <source>
        <dbReference type="SAM" id="MobiDB-lite"/>
    </source>
</evidence>
<dbReference type="PROSITE" id="PS51371">
    <property type="entry name" value="CBS"/>
    <property type="match status" value="2"/>
</dbReference>
<feature type="compositionally biased region" description="Basic and acidic residues" evidence="3">
    <location>
        <begin position="206"/>
        <end position="222"/>
    </location>
</feature>
<dbReference type="SUPFAM" id="SSF54631">
    <property type="entry name" value="CBS-domain pair"/>
    <property type="match status" value="1"/>
</dbReference>
<dbReference type="CDD" id="cd04586">
    <property type="entry name" value="CBS_pair_BON_assoc"/>
    <property type="match status" value="1"/>
</dbReference>
<feature type="region of interest" description="Disordered" evidence="3">
    <location>
        <begin position="202"/>
        <end position="222"/>
    </location>
</feature>
<comment type="caution">
    <text evidence="5">The sequence shown here is derived from an EMBL/GenBank/DDBJ whole genome shotgun (WGS) entry which is preliminary data.</text>
</comment>
<name>A0A7W7Z7E1_9BRAD</name>
<dbReference type="Gene3D" id="3.10.580.10">
    <property type="entry name" value="CBS-domain"/>
    <property type="match status" value="1"/>
</dbReference>
<dbReference type="Proteomes" id="UP000542353">
    <property type="component" value="Unassembled WGS sequence"/>
</dbReference>
<organism evidence="5 6">
    <name type="scientific">Rhodopseudomonas rhenobacensis</name>
    <dbReference type="NCBI Taxonomy" id="87461"/>
    <lineage>
        <taxon>Bacteria</taxon>
        <taxon>Pseudomonadati</taxon>
        <taxon>Pseudomonadota</taxon>
        <taxon>Alphaproteobacteria</taxon>
        <taxon>Hyphomicrobiales</taxon>
        <taxon>Nitrobacteraceae</taxon>
        <taxon>Rhodopseudomonas</taxon>
    </lineage>
</organism>
<feature type="domain" description="CBS" evidence="4">
    <location>
        <begin position="2"/>
        <end position="58"/>
    </location>
</feature>
<dbReference type="Pfam" id="PF00571">
    <property type="entry name" value="CBS"/>
    <property type="match status" value="2"/>
</dbReference>
<evidence type="ECO:0000313" key="5">
    <source>
        <dbReference type="EMBL" id="MBB5049402.1"/>
    </source>
</evidence>
<dbReference type="SMART" id="SM00116">
    <property type="entry name" value="CBS"/>
    <property type="match status" value="2"/>
</dbReference>
<evidence type="ECO:0000259" key="4">
    <source>
        <dbReference type="PROSITE" id="PS51371"/>
    </source>
</evidence>
<evidence type="ECO:0000313" key="6">
    <source>
        <dbReference type="Proteomes" id="UP000542353"/>
    </source>
</evidence>
<accession>A0A7W7Z7E1</accession>
<evidence type="ECO:0000256" key="2">
    <source>
        <dbReference type="PROSITE-ProRule" id="PRU00703"/>
    </source>
</evidence>
<evidence type="ECO:0000256" key="1">
    <source>
        <dbReference type="ARBA" id="ARBA00023122"/>
    </source>
</evidence>
<feature type="domain" description="CBS" evidence="4">
    <location>
        <begin position="92"/>
        <end position="147"/>
    </location>
</feature>
<dbReference type="PANTHER" id="PTHR43080">
    <property type="entry name" value="CBS DOMAIN-CONTAINING PROTEIN CBSX3, MITOCHONDRIAL"/>
    <property type="match status" value="1"/>
</dbReference>
<sequence>MMSTKVVTVQPEESARAVAQTLLRHGISAVPVVDGSGRPIGIVSEGDLMPRNDADRQAGRDWWLRMLSQGQELSSDYLDFLNSTERTAREVMTSPVVSVGEDADLAEVAELLSTKRIKRVPVLREGVLVGIVSRADLVRAFAHPVAAHAADPVFDDGSRWPVASERLQEIGQHAAPPAPSHPPELDTGFSAKAFHNLVAHFEEEEDRRRHDEKHLAEEKHHRQADQFLAQHLTEEAWKRMLSGARATAMKGEQEHLLLRFPCEVCSDHGRAVNAPDPSWPETLRGMAAEVFLRWKTELRDHGFSLHARVVEFPDGVPGDIGLFLAW</sequence>
<dbReference type="PANTHER" id="PTHR43080:SF26">
    <property type="entry name" value="REGULATORY PROTEIN"/>
    <property type="match status" value="1"/>
</dbReference>
<dbReference type="EMBL" id="JACHIH010000035">
    <property type="protein sequence ID" value="MBB5049402.1"/>
    <property type="molecule type" value="Genomic_DNA"/>
</dbReference>
<keyword evidence="6" id="KW-1185">Reference proteome</keyword>
<dbReference type="InterPro" id="IPR000644">
    <property type="entry name" value="CBS_dom"/>
</dbReference>
<protein>
    <submittedName>
        <fullName evidence="5">CBS domain-containing protein</fullName>
    </submittedName>
</protein>
<dbReference type="AlphaFoldDB" id="A0A7W7Z7E1"/>
<keyword evidence="1 2" id="KW-0129">CBS domain</keyword>